<gene>
    <name evidence="1" type="ORF">BB31_29420</name>
</gene>
<dbReference type="Proteomes" id="UP000256220">
    <property type="component" value="Unassembled WGS sequence"/>
</dbReference>
<evidence type="ECO:0008006" key="3">
    <source>
        <dbReference type="Google" id="ProtNLM"/>
    </source>
</evidence>
<sequence>MTLEGVVSIQEALSFLYENRRREDGKPHSDRDVADALTAAGVDVSYSSLWQMRTGKQPHPRTNIIVGLARFFDVPAGFFLDRDVYDGWRRKLSGEPEMPRQRVGSGATTMLRSFAISDRSASLIQELTEHVRGLEARDGGHGT</sequence>
<accession>A0A2P2FM33</accession>
<reference evidence="1 2" key="1">
    <citation type="journal article" date="2014" name="Genome Announc.">
        <title>Draft Genome Sequence of Amycolatopsis lurida NRRL 2430, Producer of the Glycopeptide Family Antibiotic Ristocetin.</title>
        <authorList>
            <person name="Kwun M.J."/>
            <person name="Hong H.J."/>
        </authorList>
    </citation>
    <scope>NUCLEOTIDE SEQUENCE [LARGE SCALE GENOMIC DNA]</scope>
    <source>
        <strain evidence="1 2">NRRL 2430</strain>
    </source>
</reference>
<protein>
    <recommendedName>
        <fullName evidence="3">XRE family transcriptional regulator</fullName>
    </recommendedName>
</protein>
<organism evidence="1 2">
    <name type="scientific">Amycolatopsis lurida NRRL 2430</name>
    <dbReference type="NCBI Taxonomy" id="1460371"/>
    <lineage>
        <taxon>Bacteria</taxon>
        <taxon>Bacillati</taxon>
        <taxon>Actinomycetota</taxon>
        <taxon>Actinomycetes</taxon>
        <taxon>Pseudonocardiales</taxon>
        <taxon>Pseudonocardiaceae</taxon>
        <taxon>Amycolatopsis</taxon>
    </lineage>
</organism>
<dbReference type="EMBL" id="JFBM01000030">
    <property type="protein sequence ID" value="KFU77788.1"/>
    <property type="molecule type" value="Genomic_DNA"/>
</dbReference>
<dbReference type="InterPro" id="IPR010982">
    <property type="entry name" value="Lambda_DNA-bd_dom_sf"/>
</dbReference>
<name>A0A2P2FM33_AMYLU</name>
<comment type="caution">
    <text evidence="1">The sequence shown here is derived from an EMBL/GenBank/DDBJ whole genome shotgun (WGS) entry which is preliminary data.</text>
</comment>
<evidence type="ECO:0000313" key="1">
    <source>
        <dbReference type="EMBL" id="KFU77788.1"/>
    </source>
</evidence>
<dbReference type="AlphaFoldDB" id="A0A2P2FM33"/>
<keyword evidence="2" id="KW-1185">Reference proteome</keyword>
<dbReference type="Gene3D" id="1.10.260.40">
    <property type="entry name" value="lambda repressor-like DNA-binding domains"/>
    <property type="match status" value="1"/>
</dbReference>
<proteinExistence type="predicted"/>
<evidence type="ECO:0000313" key="2">
    <source>
        <dbReference type="Proteomes" id="UP000256220"/>
    </source>
</evidence>
<dbReference type="GO" id="GO:0003677">
    <property type="term" value="F:DNA binding"/>
    <property type="evidence" value="ECO:0007669"/>
    <property type="project" value="InterPro"/>
</dbReference>